<dbReference type="Proteomes" id="UP000270094">
    <property type="component" value="Unassembled WGS sequence"/>
</dbReference>
<reference evidence="1 2" key="1">
    <citation type="submission" date="2018-11" db="EMBL/GenBank/DDBJ databases">
        <authorList>
            <consortium name="Pathogen Informatics"/>
        </authorList>
    </citation>
    <scope>NUCLEOTIDE SEQUENCE [LARGE SCALE GENOMIC DNA]</scope>
</reference>
<organism evidence="1 2">
    <name type="scientific">Strongylus vulgaris</name>
    <name type="common">Blood worm</name>
    <dbReference type="NCBI Taxonomy" id="40348"/>
    <lineage>
        <taxon>Eukaryota</taxon>
        <taxon>Metazoa</taxon>
        <taxon>Ecdysozoa</taxon>
        <taxon>Nematoda</taxon>
        <taxon>Chromadorea</taxon>
        <taxon>Rhabditida</taxon>
        <taxon>Rhabditina</taxon>
        <taxon>Rhabditomorpha</taxon>
        <taxon>Strongyloidea</taxon>
        <taxon>Strongylidae</taxon>
        <taxon>Strongylus</taxon>
    </lineage>
</organism>
<protein>
    <submittedName>
        <fullName evidence="1">Uncharacterized protein</fullName>
    </submittedName>
</protein>
<gene>
    <name evidence="1" type="ORF">SVUK_LOCUS2368</name>
</gene>
<keyword evidence="2" id="KW-1185">Reference proteome</keyword>
<dbReference type="AlphaFoldDB" id="A0A3P7I3S1"/>
<name>A0A3P7I3S1_STRVU</name>
<dbReference type="EMBL" id="UYYB01005319">
    <property type="protein sequence ID" value="VDM67370.1"/>
    <property type="molecule type" value="Genomic_DNA"/>
</dbReference>
<evidence type="ECO:0000313" key="2">
    <source>
        <dbReference type="Proteomes" id="UP000270094"/>
    </source>
</evidence>
<accession>A0A3P7I3S1</accession>
<evidence type="ECO:0000313" key="1">
    <source>
        <dbReference type="EMBL" id="VDM67370.1"/>
    </source>
</evidence>
<sequence>MRSKKRVVNERTSGNLEISPETIFNFRFLLFLLMRALCLHAKLSPSIISQSFACDIVFGLTKPRLAWWNVTFLYIDSCAI</sequence>
<proteinExistence type="predicted"/>